<dbReference type="SUPFAM" id="SSF103515">
    <property type="entry name" value="Autotransporter"/>
    <property type="match status" value="1"/>
</dbReference>
<reference evidence="2 3" key="1">
    <citation type="submission" date="2024-03" db="EMBL/GenBank/DDBJ databases">
        <title>Human intestinal bacterial collection.</title>
        <authorList>
            <person name="Pauvert C."/>
            <person name="Hitch T.C.A."/>
            <person name="Clavel T."/>
        </authorList>
    </citation>
    <scope>NUCLEOTIDE SEQUENCE [LARGE SCALE GENOMIC DNA]</scope>
    <source>
        <strain evidence="2 3">CLA-KB-H122</strain>
    </source>
</reference>
<dbReference type="InterPro" id="IPR021958">
    <property type="entry name" value="DUF3575"/>
</dbReference>
<dbReference type="Pfam" id="PF12099">
    <property type="entry name" value="DUF3575"/>
    <property type="match status" value="1"/>
</dbReference>
<proteinExistence type="predicted"/>
<keyword evidence="1" id="KW-0175">Coiled coil</keyword>
<feature type="coiled-coil region" evidence="1">
    <location>
        <begin position="144"/>
        <end position="259"/>
    </location>
</feature>
<dbReference type="RefSeq" id="WP_019149422.1">
    <property type="nucleotide sequence ID" value="NZ_JBBMFL010000011.1"/>
</dbReference>
<evidence type="ECO:0000256" key="1">
    <source>
        <dbReference type="SAM" id="Coils"/>
    </source>
</evidence>
<organism evidence="2 3">
    <name type="scientific">Alistipes intestinihominis</name>
    <dbReference type="NCBI Taxonomy" id="3133172"/>
    <lineage>
        <taxon>Bacteria</taxon>
        <taxon>Pseudomonadati</taxon>
        <taxon>Bacteroidota</taxon>
        <taxon>Bacteroidia</taxon>
        <taxon>Bacteroidales</taxon>
        <taxon>Rikenellaceae</taxon>
        <taxon>Alistipes</taxon>
    </lineage>
</organism>
<dbReference type="Gene3D" id="2.40.128.130">
    <property type="entry name" value="Autotransporter beta-domain"/>
    <property type="match status" value="1"/>
</dbReference>
<sequence>MRKLDEFIRQIYRDSLIFVNSVRLCGYCSIEGSYAINERLARSRAEGFRDYLNDKYALSSHFPVEVKWVAEDWAKLRELVEGSQMAHREDVLFLIDHVGVFEGREKKLMDLRGGEPYKYMLKTLFPASRRVEITVQYDLHRIMEEKLQRRLDDAEFAAALEQERAAAEAEERRLAALAEQEEAARVEAERHVAEMARLEAERQAAQAARIEAERKAAEMARLQAEREAAEAARRKAEELQRQREAAAAARRQRKENRRLYPIVGLKTDLVAWAGVCPDFKRTTFMPNIAGEVYFAKRWSVGVSALYADWAYDSGKQFWGLSAYSVEPRLWFRGDGLFRGFFVGVYGEAGDFNNQRDRRDDITTLTNYTGTYWSAGVSVGYLLPLSRHWSFELSVRGGYRSADYNIYDRELPYFYYNSSDKKNEFALTGLRFDVVYRFGGNKH</sequence>
<gene>
    <name evidence="2" type="ORF">WMO46_09945</name>
</gene>
<evidence type="ECO:0000313" key="3">
    <source>
        <dbReference type="Proteomes" id="UP001460202"/>
    </source>
</evidence>
<dbReference type="InterPro" id="IPR036709">
    <property type="entry name" value="Autotransporte_beta_dom_sf"/>
</dbReference>
<name>A0ABV1GYU2_9BACT</name>
<dbReference type="Proteomes" id="UP001460202">
    <property type="component" value="Unassembled WGS sequence"/>
</dbReference>
<keyword evidence="3" id="KW-1185">Reference proteome</keyword>
<dbReference type="GeneID" id="78179263"/>
<dbReference type="EMBL" id="JBBMFL010000011">
    <property type="protein sequence ID" value="MEQ2545268.1"/>
    <property type="molecule type" value="Genomic_DNA"/>
</dbReference>
<accession>A0ABV1GYU2</accession>
<comment type="caution">
    <text evidence="2">The sequence shown here is derived from an EMBL/GenBank/DDBJ whole genome shotgun (WGS) entry which is preliminary data.</text>
</comment>
<protein>
    <submittedName>
        <fullName evidence="2">DUF3575 domain-containing protein</fullName>
    </submittedName>
</protein>
<evidence type="ECO:0000313" key="2">
    <source>
        <dbReference type="EMBL" id="MEQ2545268.1"/>
    </source>
</evidence>